<accession>A0A1M5E1D7</accession>
<dbReference type="OrthoDB" id="9815923at2"/>
<dbReference type="EMBL" id="FQVH01000040">
    <property type="protein sequence ID" value="SHF72871.1"/>
    <property type="molecule type" value="Genomic_DNA"/>
</dbReference>
<keyword evidence="2" id="KW-1185">Reference proteome</keyword>
<proteinExistence type="predicted"/>
<organism evidence="1 2">
    <name type="scientific">Caldanaerobius fijiensis DSM 17918</name>
    <dbReference type="NCBI Taxonomy" id="1121256"/>
    <lineage>
        <taxon>Bacteria</taxon>
        <taxon>Bacillati</taxon>
        <taxon>Bacillota</taxon>
        <taxon>Clostridia</taxon>
        <taxon>Thermoanaerobacterales</taxon>
        <taxon>Thermoanaerobacteraceae</taxon>
        <taxon>Caldanaerobius</taxon>
    </lineage>
</organism>
<evidence type="ECO:0000313" key="2">
    <source>
        <dbReference type="Proteomes" id="UP000184088"/>
    </source>
</evidence>
<dbReference type="STRING" id="1121256.SAMN02746089_02461"/>
<dbReference type="AlphaFoldDB" id="A0A1M5E1D7"/>
<name>A0A1M5E1D7_9THEO</name>
<evidence type="ECO:0000313" key="1">
    <source>
        <dbReference type="EMBL" id="SHF72871.1"/>
    </source>
</evidence>
<dbReference type="RefSeq" id="WP_073345875.1">
    <property type="nucleotide sequence ID" value="NZ_FQVH01000040.1"/>
</dbReference>
<gene>
    <name evidence="1" type="ORF">SAMN02746089_02461</name>
</gene>
<sequence length="97" mass="11158">MALKLALGLIAKDEISVVSNKLKSIGNLFDEKIIVLDRPNKGILYEFMRVSEEYGCKIFFFDGPEYVRRNIYLENCSCDWILTLDTDEEISPESSKD</sequence>
<protein>
    <recommendedName>
        <fullName evidence="3">Glycosyl transferase family 2</fullName>
    </recommendedName>
</protein>
<reference evidence="1 2" key="1">
    <citation type="submission" date="2016-11" db="EMBL/GenBank/DDBJ databases">
        <authorList>
            <person name="Jaros S."/>
            <person name="Januszkiewicz K."/>
            <person name="Wedrychowicz H."/>
        </authorList>
    </citation>
    <scope>NUCLEOTIDE SEQUENCE [LARGE SCALE GENOMIC DNA]</scope>
    <source>
        <strain evidence="1 2">DSM 17918</strain>
    </source>
</reference>
<evidence type="ECO:0008006" key="3">
    <source>
        <dbReference type="Google" id="ProtNLM"/>
    </source>
</evidence>
<dbReference type="Proteomes" id="UP000184088">
    <property type="component" value="Unassembled WGS sequence"/>
</dbReference>